<keyword evidence="2" id="KW-1185">Reference proteome</keyword>
<dbReference type="EMBL" id="VCAZ01000098">
    <property type="protein sequence ID" value="TSR99389.1"/>
    <property type="molecule type" value="Genomic_DNA"/>
</dbReference>
<organism evidence="1 2">
    <name type="scientific">Bagarius yarrelli</name>
    <name type="common">Goonch</name>
    <name type="synonym">Bagrus yarrelli</name>
    <dbReference type="NCBI Taxonomy" id="175774"/>
    <lineage>
        <taxon>Eukaryota</taxon>
        <taxon>Metazoa</taxon>
        <taxon>Chordata</taxon>
        <taxon>Craniata</taxon>
        <taxon>Vertebrata</taxon>
        <taxon>Euteleostomi</taxon>
        <taxon>Actinopterygii</taxon>
        <taxon>Neopterygii</taxon>
        <taxon>Teleostei</taxon>
        <taxon>Ostariophysi</taxon>
        <taxon>Siluriformes</taxon>
        <taxon>Sisoridae</taxon>
        <taxon>Sisorinae</taxon>
        <taxon>Bagarius</taxon>
    </lineage>
</organism>
<protein>
    <submittedName>
        <fullName evidence="1">Uncharacterized protein</fullName>
    </submittedName>
</protein>
<evidence type="ECO:0000313" key="1">
    <source>
        <dbReference type="EMBL" id="TSR99389.1"/>
    </source>
</evidence>
<dbReference type="Proteomes" id="UP000319801">
    <property type="component" value="Unassembled WGS sequence"/>
</dbReference>
<name>A0A556V292_BAGYA</name>
<proteinExistence type="predicted"/>
<comment type="caution">
    <text evidence="1">The sequence shown here is derived from an EMBL/GenBank/DDBJ whole genome shotgun (WGS) entry which is preliminary data.</text>
</comment>
<accession>A0A556V292</accession>
<dbReference type="AlphaFoldDB" id="A0A556V292"/>
<reference evidence="1 2" key="1">
    <citation type="journal article" date="2019" name="Genome Biol. Evol.">
        <title>Whole-Genome Sequencing of the Giant Devil Catfish, Bagarius yarrelli.</title>
        <authorList>
            <person name="Jiang W."/>
            <person name="Lv Y."/>
            <person name="Cheng L."/>
            <person name="Yang K."/>
            <person name="Chao B."/>
            <person name="Wang X."/>
            <person name="Li Y."/>
            <person name="Pan X."/>
            <person name="You X."/>
            <person name="Zhang Y."/>
            <person name="Yang J."/>
            <person name="Li J."/>
            <person name="Zhang X."/>
            <person name="Liu S."/>
            <person name="Sun C."/>
            <person name="Yang J."/>
            <person name="Shi Q."/>
        </authorList>
    </citation>
    <scope>NUCLEOTIDE SEQUENCE [LARGE SCALE GENOMIC DNA]</scope>
    <source>
        <strain evidence="1">JWS20170419001</strain>
        <tissue evidence="1">Muscle</tissue>
    </source>
</reference>
<evidence type="ECO:0000313" key="2">
    <source>
        <dbReference type="Proteomes" id="UP000319801"/>
    </source>
</evidence>
<sequence length="162" mass="18548">MSEVEDEDEGCMRRWRSVNECTYSSLQSIVWSQRTLQPADDRAGFFSKMYISCTLSPVGSMTLCRLEEGDESRTTLEPGISSEMTIKCKRRFSEFVIQLPEKENLTQRKIRSTLWGEELKCVSDDINQTERQTEKSAPSIIHSFNAVFPIVCHVSTFAIFVS</sequence>
<gene>
    <name evidence="1" type="ORF">Baya_12159</name>
</gene>